<sequence length="413" mass="45840">MAPSEKTDAISSTAAIDKDVLVHSSNELPDPGKQNVHLVSRNEDGSLPAYDQEYIPGYDANLMQARATLSSDEEKKLLRRIDWHLIPLLAISWGIVLCCHAAVVNRQGLYAVRFFLGLFEAGLWPGMLLQLCYWYRPDEMAPRIVLVTLLGNFSSVITSWLSEKEKAFIQARLPSNSPRAAESNFDFRELITTLKNKRIWLFLLCWAFFTVGTTGLLFYQPTVIANLGFTSIAQTQLLNIPSAVFAVVLTIVFGIFADTGRIPQPSIPLGFMIVIQACYAVLYTFPSNGGVYAATIIATGFSSAWYTMMWPWRVQTTQGATGSAFAIAFANSYGQIGGAVGSQLFNSRYAPRYATSFGIAMGFVGMAIVMNLVTWFFTWKVDVDTRRLKRIRTAAAKRNEAVLDDVVIGEKRD</sequence>
<comment type="caution">
    <text evidence="1">The sequence shown here is derived from an EMBL/GenBank/DDBJ whole genome shotgun (WGS) entry which is preliminary data.</text>
</comment>
<protein>
    <submittedName>
        <fullName evidence="1">Uncharacterized protein</fullName>
    </submittedName>
</protein>
<gene>
    <name evidence="1" type="ORF">N8T08_007696</name>
</gene>
<accession>A0ACC3BEI8</accession>
<dbReference type="Proteomes" id="UP001177260">
    <property type="component" value="Unassembled WGS sequence"/>
</dbReference>
<name>A0ACC3BEI8_9EURO</name>
<proteinExistence type="predicted"/>
<dbReference type="EMBL" id="JAOPJF010000005">
    <property type="protein sequence ID" value="KAK1149021.1"/>
    <property type="molecule type" value="Genomic_DNA"/>
</dbReference>
<evidence type="ECO:0000313" key="1">
    <source>
        <dbReference type="EMBL" id="KAK1149021.1"/>
    </source>
</evidence>
<reference evidence="1 2" key="1">
    <citation type="journal article" date="2023" name="ACS Omega">
        <title>Identification of the Neoaspergillic Acid Biosynthesis Gene Cluster by Establishing an In Vitro CRISPR-Ribonucleoprotein Genetic System in Aspergillus melleus.</title>
        <authorList>
            <person name="Yuan B."/>
            <person name="Grau M.F."/>
            <person name="Murata R.M."/>
            <person name="Torok T."/>
            <person name="Venkateswaran K."/>
            <person name="Stajich J.E."/>
            <person name="Wang C.C.C."/>
        </authorList>
    </citation>
    <scope>NUCLEOTIDE SEQUENCE [LARGE SCALE GENOMIC DNA]</scope>
    <source>
        <strain evidence="1 2">IMV 1140</strain>
    </source>
</reference>
<keyword evidence="2" id="KW-1185">Reference proteome</keyword>
<organism evidence="1 2">
    <name type="scientific">Aspergillus melleus</name>
    <dbReference type="NCBI Taxonomy" id="138277"/>
    <lineage>
        <taxon>Eukaryota</taxon>
        <taxon>Fungi</taxon>
        <taxon>Dikarya</taxon>
        <taxon>Ascomycota</taxon>
        <taxon>Pezizomycotina</taxon>
        <taxon>Eurotiomycetes</taxon>
        <taxon>Eurotiomycetidae</taxon>
        <taxon>Eurotiales</taxon>
        <taxon>Aspergillaceae</taxon>
        <taxon>Aspergillus</taxon>
        <taxon>Aspergillus subgen. Circumdati</taxon>
    </lineage>
</organism>
<evidence type="ECO:0000313" key="2">
    <source>
        <dbReference type="Proteomes" id="UP001177260"/>
    </source>
</evidence>